<dbReference type="Gene3D" id="1.20.120.1600">
    <property type="match status" value="1"/>
</dbReference>
<keyword evidence="2" id="KW-0378">Hydrolase</keyword>
<dbReference type="Gene3D" id="3.40.50.1000">
    <property type="entry name" value="HAD superfamily/HAD-like"/>
    <property type="match status" value="1"/>
</dbReference>
<dbReference type="SUPFAM" id="SSF56784">
    <property type="entry name" value="HAD-like"/>
    <property type="match status" value="1"/>
</dbReference>
<reference evidence="4 5" key="2">
    <citation type="submission" date="2019-01" db="EMBL/GenBank/DDBJ databases">
        <title>Motilimonas pumilus sp. nov., isolated from the gut of sea cucumber (Apostichopus japonicus).</title>
        <authorList>
            <person name="Wang F.-Q."/>
            <person name="Ren L.-H."/>
            <person name="Lin Y.-W."/>
            <person name="Sun G.-H."/>
            <person name="Du Z.-J."/>
            <person name="Zhao J.-X."/>
            <person name="Liu X.-J."/>
            <person name="Liu L.-J."/>
        </authorList>
    </citation>
    <scope>NUCLEOTIDE SEQUENCE [LARGE SCALE GENOMIC DNA]</scope>
    <source>
        <strain evidence="4 5">PLHSC7-2</strain>
    </source>
</reference>
<keyword evidence="5" id="KW-1185">Reference proteome</keyword>
<evidence type="ECO:0000256" key="3">
    <source>
        <dbReference type="ARBA" id="ARBA00022842"/>
    </source>
</evidence>
<dbReference type="Pfam" id="PF00702">
    <property type="entry name" value="Hydrolase"/>
    <property type="match status" value="1"/>
</dbReference>
<protein>
    <submittedName>
        <fullName evidence="4">5-amino-6-(5-phospho-D-ribitylamino)uracil phosphatase YigB</fullName>
    </submittedName>
</protein>
<dbReference type="NCBIfam" id="NF008018">
    <property type="entry name" value="PRK10748.1"/>
    <property type="match status" value="1"/>
</dbReference>
<proteinExistence type="predicted"/>
<evidence type="ECO:0000256" key="2">
    <source>
        <dbReference type="ARBA" id="ARBA00022801"/>
    </source>
</evidence>
<dbReference type="PANTHER" id="PTHR46470">
    <property type="entry name" value="N-ACYLNEURAMINATE-9-PHOSPHATASE"/>
    <property type="match status" value="1"/>
</dbReference>
<dbReference type="SFLD" id="SFLDG01129">
    <property type="entry name" value="C1.5:_HAD__Beta-PGM__Phosphata"/>
    <property type="match status" value="1"/>
</dbReference>
<dbReference type="InterPro" id="IPR051400">
    <property type="entry name" value="HAD-like_hydrolase"/>
</dbReference>
<accession>A0A418YBS1</accession>
<dbReference type="AlphaFoldDB" id="A0A418YBS1"/>
<dbReference type="GO" id="GO:0016787">
    <property type="term" value="F:hydrolase activity"/>
    <property type="evidence" value="ECO:0007669"/>
    <property type="project" value="UniProtKB-KW"/>
</dbReference>
<gene>
    <name evidence="4" type="primary">yigB</name>
    <name evidence="4" type="ORF">D1Z90_15820</name>
</gene>
<dbReference type="PANTHER" id="PTHR46470:SF4">
    <property type="entry name" value="5-AMINO-6-(5-PHOSPHO-D-RIBITYLAMINO)URACIL PHOSPHATASE YIGB"/>
    <property type="match status" value="1"/>
</dbReference>
<dbReference type="GO" id="GO:0009231">
    <property type="term" value="P:riboflavin biosynthetic process"/>
    <property type="evidence" value="ECO:0007669"/>
    <property type="project" value="TreeGrafter"/>
</dbReference>
<dbReference type="Proteomes" id="UP000283255">
    <property type="component" value="Unassembled WGS sequence"/>
</dbReference>
<comment type="caution">
    <text evidence="4">The sequence shown here is derived from an EMBL/GenBank/DDBJ whole genome shotgun (WGS) entry which is preliminary data.</text>
</comment>
<evidence type="ECO:0000313" key="4">
    <source>
        <dbReference type="EMBL" id="RJG41957.1"/>
    </source>
</evidence>
<dbReference type="RefSeq" id="WP_119911763.1">
    <property type="nucleotide sequence ID" value="NZ_QZCH01000023.1"/>
</dbReference>
<evidence type="ECO:0000313" key="5">
    <source>
        <dbReference type="Proteomes" id="UP000283255"/>
    </source>
</evidence>
<dbReference type="InterPro" id="IPR036412">
    <property type="entry name" value="HAD-like_sf"/>
</dbReference>
<dbReference type="InterPro" id="IPR006439">
    <property type="entry name" value="HAD-SF_hydro_IA"/>
</dbReference>
<organism evidence="4 5">
    <name type="scientific">Motilimonas pumila</name>
    <dbReference type="NCBI Taxonomy" id="2303987"/>
    <lineage>
        <taxon>Bacteria</taxon>
        <taxon>Pseudomonadati</taxon>
        <taxon>Pseudomonadota</taxon>
        <taxon>Gammaproteobacteria</taxon>
        <taxon>Alteromonadales</taxon>
        <taxon>Alteromonadales genera incertae sedis</taxon>
        <taxon>Motilimonas</taxon>
    </lineage>
</organism>
<sequence>MKYFRRLKPFKAMSFDLDDTLYDNRPIIINAEQSSLRYLQGLDPQLAALNSQQWQQCKQQVLALQPQLVEDVTAWRIAAIEHLLMQLGHSKEYSSAQAQAAFEYFLEVRSDFSVPDQSVQVLAELSRKMPIVAITNGNVDLVRIGLGTAFSLVLKAGNGLRAKPCPDMFEVAAKHLGIEVADILHVGDHLTTDVYGAKANGAQAVWFNDQGHNLKHHQHTYALPDVEIHNLNQLLQLVE</sequence>
<reference evidence="4 5" key="1">
    <citation type="submission" date="2018-09" db="EMBL/GenBank/DDBJ databases">
        <authorList>
            <person name="Wang F."/>
        </authorList>
    </citation>
    <scope>NUCLEOTIDE SEQUENCE [LARGE SCALE GENOMIC DNA]</scope>
    <source>
        <strain evidence="4 5">PLHSC7-2</strain>
    </source>
</reference>
<name>A0A418YBS1_9GAMM</name>
<dbReference type="NCBIfam" id="TIGR01549">
    <property type="entry name" value="HAD-SF-IA-v1"/>
    <property type="match status" value="1"/>
</dbReference>
<keyword evidence="3" id="KW-0460">Magnesium</keyword>
<dbReference type="EMBL" id="QZCH01000023">
    <property type="protein sequence ID" value="RJG41957.1"/>
    <property type="molecule type" value="Genomic_DNA"/>
</dbReference>
<dbReference type="SFLD" id="SFLDS00003">
    <property type="entry name" value="Haloacid_Dehalogenase"/>
    <property type="match status" value="1"/>
</dbReference>
<comment type="cofactor">
    <cofactor evidence="1">
        <name>Mg(2+)</name>
        <dbReference type="ChEBI" id="CHEBI:18420"/>
    </cofactor>
</comment>
<evidence type="ECO:0000256" key="1">
    <source>
        <dbReference type="ARBA" id="ARBA00001946"/>
    </source>
</evidence>
<dbReference type="OrthoDB" id="367448at2"/>
<dbReference type="InterPro" id="IPR023214">
    <property type="entry name" value="HAD_sf"/>
</dbReference>